<reference evidence="1" key="1">
    <citation type="submission" date="2020-05" db="EMBL/GenBank/DDBJ databases">
        <title>Large-scale comparative analyses of tick genomes elucidate their genetic diversity and vector capacities.</title>
        <authorList>
            <person name="Jia N."/>
            <person name="Wang J."/>
            <person name="Shi W."/>
            <person name="Du L."/>
            <person name="Sun Y."/>
            <person name="Zhan W."/>
            <person name="Jiang J."/>
            <person name="Wang Q."/>
            <person name="Zhang B."/>
            <person name="Ji P."/>
            <person name="Sakyi L.B."/>
            <person name="Cui X."/>
            <person name="Yuan T."/>
            <person name="Jiang B."/>
            <person name="Yang W."/>
            <person name="Lam T.T.-Y."/>
            <person name="Chang Q."/>
            <person name="Ding S."/>
            <person name="Wang X."/>
            <person name="Zhu J."/>
            <person name="Ruan X."/>
            <person name="Zhao L."/>
            <person name="Wei J."/>
            <person name="Que T."/>
            <person name="Du C."/>
            <person name="Cheng J."/>
            <person name="Dai P."/>
            <person name="Han X."/>
            <person name="Huang E."/>
            <person name="Gao Y."/>
            <person name="Liu J."/>
            <person name="Shao H."/>
            <person name="Ye R."/>
            <person name="Li L."/>
            <person name="Wei W."/>
            <person name="Wang X."/>
            <person name="Wang C."/>
            <person name="Yang T."/>
            <person name="Huo Q."/>
            <person name="Li W."/>
            <person name="Guo W."/>
            <person name="Chen H."/>
            <person name="Zhou L."/>
            <person name="Ni X."/>
            <person name="Tian J."/>
            <person name="Zhou Y."/>
            <person name="Sheng Y."/>
            <person name="Liu T."/>
            <person name="Pan Y."/>
            <person name="Xia L."/>
            <person name="Li J."/>
            <person name="Zhao F."/>
            <person name="Cao W."/>
        </authorList>
    </citation>
    <scope>NUCLEOTIDE SEQUENCE</scope>
    <source>
        <strain evidence="1">Hyas-2018</strain>
    </source>
</reference>
<organism evidence="1 2">
    <name type="scientific">Hyalomma asiaticum</name>
    <name type="common">Tick</name>
    <dbReference type="NCBI Taxonomy" id="266040"/>
    <lineage>
        <taxon>Eukaryota</taxon>
        <taxon>Metazoa</taxon>
        <taxon>Ecdysozoa</taxon>
        <taxon>Arthropoda</taxon>
        <taxon>Chelicerata</taxon>
        <taxon>Arachnida</taxon>
        <taxon>Acari</taxon>
        <taxon>Parasitiformes</taxon>
        <taxon>Ixodida</taxon>
        <taxon>Ixodoidea</taxon>
        <taxon>Ixodidae</taxon>
        <taxon>Hyalomminae</taxon>
        <taxon>Hyalomma</taxon>
    </lineage>
</organism>
<evidence type="ECO:0000313" key="2">
    <source>
        <dbReference type="Proteomes" id="UP000821845"/>
    </source>
</evidence>
<gene>
    <name evidence="1" type="ORF">HPB50_017299</name>
</gene>
<accession>A0ACB7RJT9</accession>
<dbReference type="EMBL" id="CM023489">
    <property type="protein sequence ID" value="KAH6922620.1"/>
    <property type="molecule type" value="Genomic_DNA"/>
</dbReference>
<keyword evidence="2" id="KW-1185">Reference proteome</keyword>
<name>A0ACB7RJT9_HYAAI</name>
<sequence>MLGRGPLVPDCRELCLVVSRVKRGKPSAELPHRSRVEQHFGTDGAVLDGAATCNRHARVFNEAPEAEVEPVLFQASPGRRYRAEERETWSTGLLSPVSFPACRGVPCDDSYTSLLRIDHIGARAPKQRRKSVFSLRMTSVHLTSRIDLVTQRKGPSLRPTPEQCRAAEVTEERGGRSACGNPRDRGRESGQTASL</sequence>
<proteinExistence type="predicted"/>
<comment type="caution">
    <text evidence="1">The sequence shown here is derived from an EMBL/GenBank/DDBJ whole genome shotgun (WGS) entry which is preliminary data.</text>
</comment>
<dbReference type="Proteomes" id="UP000821845">
    <property type="component" value="Chromosome 9"/>
</dbReference>
<evidence type="ECO:0000313" key="1">
    <source>
        <dbReference type="EMBL" id="KAH6922620.1"/>
    </source>
</evidence>
<protein>
    <submittedName>
        <fullName evidence="1">Uncharacterized protein</fullName>
    </submittedName>
</protein>